<evidence type="ECO:0000256" key="5">
    <source>
        <dbReference type="ARBA" id="ARBA00022617"/>
    </source>
</evidence>
<dbReference type="PANTHER" id="PTHR30333:SF1">
    <property type="entry name" value="CYTOCHROME C-TYPE PROTEIN NAPC"/>
    <property type="match status" value="1"/>
</dbReference>
<dbReference type="SUPFAM" id="SSF48695">
    <property type="entry name" value="Multiheme cytochromes"/>
    <property type="match status" value="1"/>
</dbReference>
<organism evidence="14 15">
    <name type="scientific">Desulfitobacterium metallireducens DSM 15288</name>
    <dbReference type="NCBI Taxonomy" id="871968"/>
    <lineage>
        <taxon>Bacteria</taxon>
        <taxon>Bacillati</taxon>
        <taxon>Bacillota</taxon>
        <taxon>Clostridia</taxon>
        <taxon>Eubacteriales</taxon>
        <taxon>Desulfitobacteriaceae</taxon>
        <taxon>Desulfitobacterium</taxon>
    </lineage>
</organism>
<comment type="similarity">
    <text evidence="2">Belongs to the NapC/NirT/NrfH family.</text>
</comment>
<name>W0EE55_9FIRM</name>
<evidence type="ECO:0000313" key="14">
    <source>
        <dbReference type="EMBL" id="AHF07489.1"/>
    </source>
</evidence>
<dbReference type="eggNOG" id="COG3005">
    <property type="taxonomic scope" value="Bacteria"/>
</dbReference>
<dbReference type="GO" id="GO:0009061">
    <property type="term" value="P:anaerobic respiration"/>
    <property type="evidence" value="ECO:0007669"/>
    <property type="project" value="TreeGrafter"/>
</dbReference>
<keyword evidence="10" id="KW-0408">Iron</keyword>
<dbReference type="OrthoDB" id="9791652at2"/>
<evidence type="ECO:0000256" key="11">
    <source>
        <dbReference type="ARBA" id="ARBA00023136"/>
    </source>
</evidence>
<dbReference type="Pfam" id="PF03264">
    <property type="entry name" value="Cytochrom_NNT"/>
    <property type="match status" value="1"/>
</dbReference>
<keyword evidence="3" id="KW-0813">Transport</keyword>
<dbReference type="GO" id="GO:0005886">
    <property type="term" value="C:plasma membrane"/>
    <property type="evidence" value="ECO:0007669"/>
    <property type="project" value="UniProtKB-SubCell"/>
</dbReference>
<evidence type="ECO:0000256" key="9">
    <source>
        <dbReference type="ARBA" id="ARBA00022989"/>
    </source>
</evidence>
<dbReference type="RefSeq" id="WP_006715971.1">
    <property type="nucleotide sequence ID" value="NZ_CP007032.1"/>
</dbReference>
<evidence type="ECO:0000256" key="7">
    <source>
        <dbReference type="ARBA" id="ARBA00022723"/>
    </source>
</evidence>
<keyword evidence="6 12" id="KW-0812">Transmembrane</keyword>
<feature type="transmembrane region" description="Helical" evidence="12">
    <location>
        <begin position="23"/>
        <end position="44"/>
    </location>
</feature>
<dbReference type="InterPro" id="IPR038266">
    <property type="entry name" value="NapC/NirT_cytc_sf"/>
</dbReference>
<dbReference type="PANTHER" id="PTHR30333">
    <property type="entry name" value="CYTOCHROME C-TYPE PROTEIN"/>
    <property type="match status" value="1"/>
</dbReference>
<protein>
    <submittedName>
        <fullName evidence="14">Cytochrome C</fullName>
    </submittedName>
</protein>
<dbReference type="GO" id="GO:0046872">
    <property type="term" value="F:metal ion binding"/>
    <property type="evidence" value="ECO:0007669"/>
    <property type="project" value="UniProtKB-KW"/>
</dbReference>
<evidence type="ECO:0000256" key="4">
    <source>
        <dbReference type="ARBA" id="ARBA00022475"/>
    </source>
</evidence>
<keyword evidence="4" id="KW-1003">Cell membrane</keyword>
<dbReference type="Gene3D" id="1.10.3820.10">
    <property type="entry name" value="Di-heme elbow motif domain"/>
    <property type="match status" value="1"/>
</dbReference>
<evidence type="ECO:0000256" key="10">
    <source>
        <dbReference type="ARBA" id="ARBA00023004"/>
    </source>
</evidence>
<evidence type="ECO:0000256" key="6">
    <source>
        <dbReference type="ARBA" id="ARBA00022692"/>
    </source>
</evidence>
<evidence type="ECO:0000256" key="8">
    <source>
        <dbReference type="ARBA" id="ARBA00022982"/>
    </source>
</evidence>
<dbReference type="KEGG" id="dmt:DESME_10930"/>
<evidence type="ECO:0000256" key="12">
    <source>
        <dbReference type="SAM" id="Phobius"/>
    </source>
</evidence>
<keyword evidence="8" id="KW-0249">Electron transport</keyword>
<keyword evidence="7" id="KW-0479">Metal-binding</keyword>
<keyword evidence="9 12" id="KW-1133">Transmembrane helix</keyword>
<evidence type="ECO:0000256" key="2">
    <source>
        <dbReference type="ARBA" id="ARBA00007395"/>
    </source>
</evidence>
<dbReference type="InterPro" id="IPR005126">
    <property type="entry name" value="NapC/NirT_cyt_c_N"/>
</dbReference>
<dbReference type="EMBL" id="CP007032">
    <property type="protein sequence ID" value="AHF07489.1"/>
    <property type="molecule type" value="Genomic_DNA"/>
</dbReference>
<comment type="subcellular location">
    <subcellularLocation>
        <location evidence="1">Cell membrane</location>
    </subcellularLocation>
</comment>
<reference evidence="14 15" key="1">
    <citation type="submission" date="2013-12" db="EMBL/GenBank/DDBJ databases">
        <authorList>
            <consortium name="DOE Joint Genome Institute"/>
            <person name="Smidt H."/>
            <person name="Huntemann M."/>
            <person name="Han J."/>
            <person name="Chen A."/>
            <person name="Kyrpides N."/>
            <person name="Mavromatis K."/>
            <person name="Markowitz V."/>
            <person name="Palaniappan K."/>
            <person name="Ivanova N."/>
            <person name="Schaumberg A."/>
            <person name="Pati A."/>
            <person name="Liolios K."/>
            <person name="Nordberg H.P."/>
            <person name="Cantor M.N."/>
            <person name="Hua S.X."/>
            <person name="Woyke T."/>
        </authorList>
    </citation>
    <scope>NUCLEOTIDE SEQUENCE [LARGE SCALE GENOMIC DNA]</scope>
    <source>
        <strain evidence="15">DSM 15288</strain>
    </source>
</reference>
<dbReference type="AlphaFoldDB" id="W0EE55"/>
<keyword evidence="5" id="KW-0349">Heme</keyword>
<dbReference type="HOGENOM" id="CLU_096753_0_1_9"/>
<feature type="domain" description="NapC/NirT cytochrome c N-terminal" evidence="13">
    <location>
        <begin position="17"/>
        <end position="106"/>
    </location>
</feature>
<evidence type="ECO:0000256" key="3">
    <source>
        <dbReference type="ARBA" id="ARBA00022448"/>
    </source>
</evidence>
<sequence>MTSDSQDELDQGKPSVKKNSKKLVFLSLVGLVVLLSIAGIGMHYTSQPNFCASCHEISPQVATWQVSTHNSVTCLDCHSNPGTVGYVSRKLQAVKELYVHFTNQIPANIEPKVNTETCILCHTGKNSSFPQAKNIALTSGSLAPSSSHTFILENKVSCLNCHRYIVHPPSQQTSGVQ</sequence>
<evidence type="ECO:0000313" key="15">
    <source>
        <dbReference type="Proteomes" id="UP000010847"/>
    </source>
</evidence>
<proteinExistence type="inferred from homology"/>
<dbReference type="InterPro" id="IPR051174">
    <property type="entry name" value="Cytochrome_c-type_ET"/>
</dbReference>
<dbReference type="Proteomes" id="UP000010847">
    <property type="component" value="Chromosome"/>
</dbReference>
<dbReference type="GO" id="GO:0009055">
    <property type="term" value="F:electron transfer activity"/>
    <property type="evidence" value="ECO:0007669"/>
    <property type="project" value="TreeGrafter"/>
</dbReference>
<dbReference type="InterPro" id="IPR036280">
    <property type="entry name" value="Multihaem_cyt_sf"/>
</dbReference>
<evidence type="ECO:0000259" key="13">
    <source>
        <dbReference type="Pfam" id="PF03264"/>
    </source>
</evidence>
<evidence type="ECO:0000256" key="1">
    <source>
        <dbReference type="ARBA" id="ARBA00004236"/>
    </source>
</evidence>
<gene>
    <name evidence="14" type="ORF">DESME_10930</name>
</gene>
<keyword evidence="11 12" id="KW-0472">Membrane</keyword>
<dbReference type="STRING" id="871968.DESME_10930"/>
<accession>W0EE55</accession>
<keyword evidence="15" id="KW-1185">Reference proteome</keyword>